<dbReference type="InterPro" id="IPR037135">
    <property type="entry name" value="DUF1653-like_dom_sf"/>
</dbReference>
<evidence type="ECO:0000259" key="2">
    <source>
        <dbReference type="Pfam" id="PF07866"/>
    </source>
</evidence>
<feature type="domain" description="DUF1653" evidence="2">
    <location>
        <begin position="43"/>
        <end position="99"/>
    </location>
</feature>
<dbReference type="Gene3D" id="2.30.30.320">
    <property type="entry name" value="DUF1653-like domain"/>
    <property type="match status" value="1"/>
</dbReference>
<keyword evidence="4" id="KW-1185">Reference proteome</keyword>
<reference evidence="3 4" key="1">
    <citation type="submission" date="2020-08" db="EMBL/GenBank/DDBJ databases">
        <title>Complete genome sequence of Entomobacter blattae G55GP.</title>
        <authorList>
            <person name="Poehlein A."/>
            <person name="Guzman J."/>
            <person name="Daniel R."/>
            <person name="Vilcinskas A."/>
        </authorList>
    </citation>
    <scope>NUCLEOTIDE SEQUENCE [LARGE SCALE GENOMIC DNA]</scope>
    <source>
        <strain evidence="3 4">G55GP</strain>
    </source>
</reference>
<proteinExistence type="predicted"/>
<dbReference type="Proteomes" id="UP000516349">
    <property type="component" value="Chromosome"/>
</dbReference>
<dbReference type="KEGG" id="ebla:JGUZn3_08390"/>
<accession>A0A7H1NQL1</accession>
<dbReference type="Pfam" id="PF07866">
    <property type="entry name" value="DUF1653"/>
    <property type="match status" value="1"/>
</dbReference>
<evidence type="ECO:0000256" key="1">
    <source>
        <dbReference type="SAM" id="MobiDB-lite"/>
    </source>
</evidence>
<protein>
    <recommendedName>
        <fullName evidence="2">DUF1653 domain-containing protein</fullName>
    </recommendedName>
</protein>
<dbReference type="RefSeq" id="WP_238996894.1">
    <property type="nucleotide sequence ID" value="NZ_CP060244.1"/>
</dbReference>
<feature type="region of interest" description="Disordered" evidence="1">
    <location>
        <begin position="1"/>
        <end position="37"/>
    </location>
</feature>
<gene>
    <name evidence="3" type="ORF">JGUZn3_08390</name>
</gene>
<dbReference type="AlphaFoldDB" id="A0A7H1NQL1"/>
<organism evidence="3 4">
    <name type="scientific">Entomobacter blattae</name>
    <dbReference type="NCBI Taxonomy" id="2762277"/>
    <lineage>
        <taxon>Bacteria</taxon>
        <taxon>Pseudomonadati</taxon>
        <taxon>Pseudomonadota</taxon>
        <taxon>Alphaproteobacteria</taxon>
        <taxon>Acetobacterales</taxon>
        <taxon>Acetobacteraceae</taxon>
        <taxon>Entomobacter</taxon>
    </lineage>
</organism>
<name>A0A7H1NQL1_9PROT</name>
<evidence type="ECO:0000313" key="3">
    <source>
        <dbReference type="EMBL" id="QNT78071.1"/>
    </source>
</evidence>
<feature type="compositionally biased region" description="Polar residues" evidence="1">
    <location>
        <begin position="9"/>
        <end position="36"/>
    </location>
</feature>
<dbReference type="InterPro" id="IPR023387">
    <property type="entry name" value="DUF1653-like_dom"/>
</dbReference>
<evidence type="ECO:0000313" key="4">
    <source>
        <dbReference type="Proteomes" id="UP000516349"/>
    </source>
</evidence>
<dbReference type="EMBL" id="CP060244">
    <property type="protein sequence ID" value="QNT78071.1"/>
    <property type="molecule type" value="Genomic_DNA"/>
</dbReference>
<sequence>MKARAGHSVNHSPGENNTSQFGQMSEKVSGQASGQTPLLPVVGRYRHYKGGEYTVLFLARHSETEEWMVVYRSEKEGTYWVRPREMWMQTAGDGVPRFTKMDEGEGPP</sequence>